<keyword evidence="2" id="KW-0472">Membrane</keyword>
<evidence type="ECO:0000256" key="1">
    <source>
        <dbReference type="SAM" id="MobiDB-lite"/>
    </source>
</evidence>
<reference evidence="3 4" key="1">
    <citation type="submission" date="2021-06" db="EMBL/GenBank/DDBJ databases">
        <title>Caerostris extrusa draft genome.</title>
        <authorList>
            <person name="Kono N."/>
            <person name="Arakawa K."/>
        </authorList>
    </citation>
    <scope>NUCLEOTIDE SEQUENCE [LARGE SCALE GENOMIC DNA]</scope>
</reference>
<proteinExistence type="predicted"/>
<accession>A0AAV4T746</accession>
<gene>
    <name evidence="3" type="ORF">CEXT_201901</name>
</gene>
<keyword evidence="2" id="KW-0812">Transmembrane</keyword>
<organism evidence="3 4">
    <name type="scientific">Caerostris extrusa</name>
    <name type="common">Bark spider</name>
    <name type="synonym">Caerostris bankana</name>
    <dbReference type="NCBI Taxonomy" id="172846"/>
    <lineage>
        <taxon>Eukaryota</taxon>
        <taxon>Metazoa</taxon>
        <taxon>Ecdysozoa</taxon>
        <taxon>Arthropoda</taxon>
        <taxon>Chelicerata</taxon>
        <taxon>Arachnida</taxon>
        <taxon>Araneae</taxon>
        <taxon>Araneomorphae</taxon>
        <taxon>Entelegynae</taxon>
        <taxon>Araneoidea</taxon>
        <taxon>Araneidae</taxon>
        <taxon>Caerostris</taxon>
    </lineage>
</organism>
<sequence length="155" mass="17748">MQKSRLPKLRRRGARLFSSRDHLYPFPFQPKVDSDTSLSVIPQVTDDTQSWLDQPLTVINVFCTDFMRGKFFPSPPTPSPSGRKGAPPKNNNNKQRKGWVDSLGLWLEERSSAWVIREGLSCRRRNEGISIVAGNILVFCLLFFHPLSRLLFSIM</sequence>
<evidence type="ECO:0000313" key="3">
    <source>
        <dbReference type="EMBL" id="GIY41286.1"/>
    </source>
</evidence>
<protein>
    <submittedName>
        <fullName evidence="3">Uncharacterized protein</fullName>
    </submittedName>
</protein>
<name>A0AAV4T746_CAEEX</name>
<comment type="caution">
    <text evidence="3">The sequence shown here is derived from an EMBL/GenBank/DDBJ whole genome shotgun (WGS) entry which is preliminary data.</text>
</comment>
<feature type="region of interest" description="Disordered" evidence="1">
    <location>
        <begin position="72"/>
        <end position="96"/>
    </location>
</feature>
<evidence type="ECO:0000256" key="2">
    <source>
        <dbReference type="SAM" id="Phobius"/>
    </source>
</evidence>
<feature type="transmembrane region" description="Helical" evidence="2">
    <location>
        <begin position="128"/>
        <end position="147"/>
    </location>
</feature>
<dbReference type="EMBL" id="BPLR01010703">
    <property type="protein sequence ID" value="GIY41286.1"/>
    <property type="molecule type" value="Genomic_DNA"/>
</dbReference>
<keyword evidence="4" id="KW-1185">Reference proteome</keyword>
<keyword evidence="2" id="KW-1133">Transmembrane helix</keyword>
<dbReference type="AlphaFoldDB" id="A0AAV4T746"/>
<dbReference type="Proteomes" id="UP001054945">
    <property type="component" value="Unassembled WGS sequence"/>
</dbReference>
<evidence type="ECO:0000313" key="4">
    <source>
        <dbReference type="Proteomes" id="UP001054945"/>
    </source>
</evidence>